<evidence type="ECO:0000256" key="2">
    <source>
        <dbReference type="SAM" id="Phobius"/>
    </source>
</evidence>
<gene>
    <name evidence="4" type="ORF">Acr_24g0008690</name>
</gene>
<dbReference type="AlphaFoldDB" id="A0A7J0GV06"/>
<organism evidence="4 5">
    <name type="scientific">Actinidia rufa</name>
    <dbReference type="NCBI Taxonomy" id="165716"/>
    <lineage>
        <taxon>Eukaryota</taxon>
        <taxon>Viridiplantae</taxon>
        <taxon>Streptophyta</taxon>
        <taxon>Embryophyta</taxon>
        <taxon>Tracheophyta</taxon>
        <taxon>Spermatophyta</taxon>
        <taxon>Magnoliopsida</taxon>
        <taxon>eudicotyledons</taxon>
        <taxon>Gunneridae</taxon>
        <taxon>Pentapetalae</taxon>
        <taxon>asterids</taxon>
        <taxon>Ericales</taxon>
        <taxon>Actinidiaceae</taxon>
        <taxon>Actinidia</taxon>
    </lineage>
</organism>
<keyword evidence="1 4" id="KW-0436">Ligase</keyword>
<comment type="caution">
    <text evidence="4">The sequence shown here is derived from an EMBL/GenBank/DDBJ whole genome shotgun (WGS) entry which is preliminary data.</text>
</comment>
<dbReference type="PANTHER" id="PTHR24096:SF337">
    <property type="entry name" value="4-COUMARATE--COA LIGASE"/>
    <property type="match status" value="1"/>
</dbReference>
<evidence type="ECO:0000313" key="5">
    <source>
        <dbReference type="Proteomes" id="UP000585474"/>
    </source>
</evidence>
<dbReference type="Proteomes" id="UP000585474">
    <property type="component" value="Unassembled WGS sequence"/>
</dbReference>
<proteinExistence type="predicted"/>
<keyword evidence="2" id="KW-0812">Transmembrane</keyword>
<protein>
    <submittedName>
        <fullName evidence="4">AMP-dependent synthetase and ligase family protein</fullName>
    </submittedName>
</protein>
<dbReference type="Pfam" id="PF00501">
    <property type="entry name" value="AMP-binding"/>
    <property type="match status" value="1"/>
</dbReference>
<dbReference type="EMBL" id="BJWL01000024">
    <property type="protein sequence ID" value="GFZ14679.1"/>
    <property type="molecule type" value="Genomic_DNA"/>
</dbReference>
<evidence type="ECO:0000313" key="4">
    <source>
        <dbReference type="EMBL" id="GFZ14679.1"/>
    </source>
</evidence>
<dbReference type="PANTHER" id="PTHR24096">
    <property type="entry name" value="LONG-CHAIN-FATTY-ACID--COA LIGASE"/>
    <property type="match status" value="1"/>
</dbReference>
<dbReference type="GO" id="GO:0016405">
    <property type="term" value="F:CoA-ligase activity"/>
    <property type="evidence" value="ECO:0007669"/>
    <property type="project" value="TreeGrafter"/>
</dbReference>
<feature type="domain" description="AMP-dependent synthetase/ligase" evidence="3">
    <location>
        <begin position="138"/>
        <end position="233"/>
    </location>
</feature>
<name>A0A7J0GV06_9ERIC</name>
<dbReference type="Gene3D" id="3.40.50.980">
    <property type="match status" value="1"/>
</dbReference>
<dbReference type="OrthoDB" id="10253869at2759"/>
<reference evidence="4 5" key="1">
    <citation type="submission" date="2019-07" db="EMBL/GenBank/DDBJ databases">
        <title>De Novo Assembly of kiwifruit Actinidia rufa.</title>
        <authorList>
            <person name="Sugita-Konishi S."/>
            <person name="Sato K."/>
            <person name="Mori E."/>
            <person name="Abe Y."/>
            <person name="Kisaki G."/>
            <person name="Hamano K."/>
            <person name="Suezawa K."/>
            <person name="Otani M."/>
            <person name="Fukuda T."/>
            <person name="Manabe T."/>
            <person name="Gomi K."/>
            <person name="Tabuchi M."/>
            <person name="Akimitsu K."/>
            <person name="Kataoka I."/>
        </authorList>
    </citation>
    <scope>NUCLEOTIDE SEQUENCE [LARGE SCALE GENOMIC DNA]</scope>
    <source>
        <strain evidence="5">cv. Fuchu</strain>
    </source>
</reference>
<dbReference type="SUPFAM" id="SSF56801">
    <property type="entry name" value="Acetyl-CoA synthetase-like"/>
    <property type="match status" value="1"/>
</dbReference>
<keyword evidence="2" id="KW-0472">Membrane</keyword>
<feature type="transmembrane region" description="Helical" evidence="2">
    <location>
        <begin position="143"/>
        <end position="173"/>
    </location>
</feature>
<keyword evidence="5" id="KW-1185">Reference proteome</keyword>
<dbReference type="InterPro" id="IPR000873">
    <property type="entry name" value="AMP-dep_synth/lig_dom"/>
</dbReference>
<keyword evidence="2" id="KW-1133">Transmembrane helix</keyword>
<sequence length="345" mass="38439">MGRHHRQGSRKLPTTAWPEKRGFDSQTGIYNSLHQLGEHQKIRTRPDLDTATFVLSQFPHLSESRVASHAYRLDHEPPSHLRATPLVDRLLLTAGPYHALGVHKGDVVFVLSPNSLLGVATTTTHPIIHCSYPILIRHKLNNVFLCFITMFHIYGLNFYALGLFCSVVTTVVMQRFDFQSMLNTIQTHRVNNIAAVPPVILGLVKYDKSGHDLSLRRVSLGATPLSKEPLSWFPMKMLKARSGSCGRLVLSFNAKMVDYDSGMALPPCREGDLWLKSPVVMKGYLGNEAATAATIDSDGWLRTGDLCGTIKQGEKSKLHQFHSKVSSWQNLEKAVSFLKTTASQL</sequence>
<dbReference type="Gene3D" id="2.30.38.10">
    <property type="entry name" value="Luciferase, Domain 3"/>
    <property type="match status" value="1"/>
</dbReference>
<evidence type="ECO:0000259" key="3">
    <source>
        <dbReference type="Pfam" id="PF00501"/>
    </source>
</evidence>
<accession>A0A7J0GV06</accession>
<evidence type="ECO:0000256" key="1">
    <source>
        <dbReference type="ARBA" id="ARBA00022598"/>
    </source>
</evidence>